<feature type="region of interest" description="Disordered" evidence="1">
    <location>
        <begin position="283"/>
        <end position="394"/>
    </location>
</feature>
<dbReference type="PANTHER" id="PTHR23389">
    <property type="entry name" value="CHROMOSOME TRANSMISSION FIDELITY FACTOR 18"/>
    <property type="match status" value="1"/>
</dbReference>
<feature type="compositionally biased region" description="Polar residues" evidence="1">
    <location>
        <begin position="158"/>
        <end position="167"/>
    </location>
</feature>
<dbReference type="GO" id="GO:0005634">
    <property type="term" value="C:nucleus"/>
    <property type="evidence" value="ECO:0007669"/>
    <property type="project" value="TreeGrafter"/>
</dbReference>
<dbReference type="Proteomes" id="UP000799640">
    <property type="component" value="Unassembled WGS sequence"/>
</dbReference>
<feature type="region of interest" description="Disordered" evidence="1">
    <location>
        <begin position="1"/>
        <end position="256"/>
    </location>
</feature>
<dbReference type="GO" id="GO:0016887">
    <property type="term" value="F:ATP hydrolysis activity"/>
    <property type="evidence" value="ECO:0007669"/>
    <property type="project" value="InterPro"/>
</dbReference>
<dbReference type="SMART" id="SM00382">
    <property type="entry name" value="AAA"/>
    <property type="match status" value="1"/>
</dbReference>
<dbReference type="AlphaFoldDB" id="A0A6G1HRS5"/>
<feature type="domain" description="AAA+ ATPase" evidence="2">
    <location>
        <begin position="668"/>
        <end position="861"/>
    </location>
</feature>
<keyword evidence="3" id="KW-0378">Hydrolase</keyword>
<organism evidence="3 4">
    <name type="scientific">Trichodelitschia bisporula</name>
    <dbReference type="NCBI Taxonomy" id="703511"/>
    <lineage>
        <taxon>Eukaryota</taxon>
        <taxon>Fungi</taxon>
        <taxon>Dikarya</taxon>
        <taxon>Ascomycota</taxon>
        <taxon>Pezizomycotina</taxon>
        <taxon>Dothideomycetes</taxon>
        <taxon>Dothideomycetes incertae sedis</taxon>
        <taxon>Phaeotrichales</taxon>
        <taxon>Phaeotrichaceae</taxon>
        <taxon>Trichodelitschia</taxon>
    </lineage>
</organism>
<dbReference type="SUPFAM" id="SSF52540">
    <property type="entry name" value="P-loop containing nucleoside triphosphate hydrolases"/>
    <property type="match status" value="1"/>
</dbReference>
<dbReference type="Pfam" id="PF00004">
    <property type="entry name" value="AAA"/>
    <property type="match status" value="1"/>
</dbReference>
<feature type="compositionally biased region" description="Low complexity" evidence="1">
    <location>
        <begin position="230"/>
        <end position="243"/>
    </location>
</feature>
<feature type="region of interest" description="Disordered" evidence="1">
    <location>
        <begin position="584"/>
        <end position="612"/>
    </location>
</feature>
<keyword evidence="4" id="KW-1185">Reference proteome</keyword>
<name>A0A6G1HRS5_9PEZI</name>
<evidence type="ECO:0000259" key="2">
    <source>
        <dbReference type="SMART" id="SM00382"/>
    </source>
</evidence>
<protein>
    <submittedName>
        <fullName evidence="3">P-loop containing nucleoside triphosphate hydrolase protein</fullName>
    </submittedName>
</protein>
<sequence length="1155" mass="125934">MASLAVAVDSDSKPVVHPFFQPKDMGPSAGEDSPVTAVVDQVAEPQKPEVRKPLQKTNGTVQVTIDRLFRPVQPSDDMKADMSQQDINYERRKRRKTTPDDSSRASPEHQNNDAVPHLTPESVLYITAPRNNFQPDQASSDSKLALPTDVHNTAEKLQPNTTSVNVASNSKVPSPVTPPSEPTSPPSLQPARTPKPVVAPTHPDSNTKRVMVLRPDGKLASPKSKKRPAVDTPAADTPAGRAAPRGKRRKQKSHIVTIAFPVSPDKRADFGNKIEAILAAPKPESAPPVKKRALPVPKPDAVKAVKEPAATVPKPEAPAPKPAVVVQHPKRPASPKKVTHPFFLGKAAPKPKLEARKDNASNASESRATSPRPGSSGSLKPAPTGPYVVKSQSKPATLFAPVAQSGDSILRKYAKFPDAPWDGAIHVRDLVDIPTAPASLDPELTRPKKLKERAVVVSESDDLLNQLLRHLKVQPSSEWEPRLPKRLIKAGEEVYGDMAPSLRYRCVPLRLRLKSNNPPKPRIHPAVENLAASMSDLSAFDRFECETEAWVQKYTPKSAAHVLQSGKETTILRDWLQACSVTAVNTGQKASGKNPVPKETEKKEKKKRKRKRDDELDNFIITSNDELDDLGEFVDIERVGDIPGPPQPLSVIRVKDTTFTQSKEVERPPNAIILSGPHGCGKTAAAYAVAHELGFEVFELNSASRRSGKDVLDRIGDMAENHLVQQVSKALSEGNVPAKGKMRIEKVVEDEEDVSSRKVTSFFKSNASKKAAKPKAPKATEANTPAQQKQCVILLEEVDILFDEDRQFWFTVLTLAAHTKRPIILTCNDETRLPLNALPVHAILRFTPPPIDLATDYLLLLAAKEGHILRRPALESLYTSRSHDLRATISDLSFWCQMGVGDRKGGLEWIFQRGPPGADLDANGRPLRVFSKDTYRESMGWFSPALASAPDTPAFEKSLTLALEAMREWGLDAHAVGTLCKPQGPPSTLADFERELEFQSAADVYAGHTLRPQSEQPLDASIPDISDRARANYITDCRVLAAETPADYAQLGARLAAYTAQHTTCRRARAPEEALPSAILEHVTAPERLTRATFSLALDPLGETHPSGTGLIASVLDGPFATVVTEVAPYVRGIAACELRREEERSRGEGGKEGG</sequence>
<feature type="compositionally biased region" description="Pro residues" evidence="1">
    <location>
        <begin position="175"/>
        <end position="188"/>
    </location>
</feature>
<dbReference type="InterPro" id="IPR027417">
    <property type="entry name" value="P-loop_NTPase"/>
</dbReference>
<dbReference type="InterPro" id="IPR003593">
    <property type="entry name" value="AAA+_ATPase"/>
</dbReference>
<proteinExistence type="predicted"/>
<dbReference type="InterPro" id="IPR003959">
    <property type="entry name" value="ATPase_AAA_core"/>
</dbReference>
<evidence type="ECO:0000313" key="4">
    <source>
        <dbReference type="Proteomes" id="UP000799640"/>
    </source>
</evidence>
<feature type="compositionally biased region" description="Polar residues" evidence="1">
    <location>
        <begin position="129"/>
        <end position="142"/>
    </location>
</feature>
<dbReference type="OrthoDB" id="9996895at2759"/>
<dbReference type="GO" id="GO:0003677">
    <property type="term" value="F:DNA binding"/>
    <property type="evidence" value="ECO:0007669"/>
    <property type="project" value="TreeGrafter"/>
</dbReference>
<reference evidence="3" key="1">
    <citation type="journal article" date="2020" name="Stud. Mycol.">
        <title>101 Dothideomycetes genomes: a test case for predicting lifestyles and emergence of pathogens.</title>
        <authorList>
            <person name="Haridas S."/>
            <person name="Albert R."/>
            <person name="Binder M."/>
            <person name="Bloem J."/>
            <person name="Labutti K."/>
            <person name="Salamov A."/>
            <person name="Andreopoulos B."/>
            <person name="Baker S."/>
            <person name="Barry K."/>
            <person name="Bills G."/>
            <person name="Bluhm B."/>
            <person name="Cannon C."/>
            <person name="Castanera R."/>
            <person name="Culley D."/>
            <person name="Daum C."/>
            <person name="Ezra D."/>
            <person name="Gonzalez J."/>
            <person name="Henrissat B."/>
            <person name="Kuo A."/>
            <person name="Liang C."/>
            <person name="Lipzen A."/>
            <person name="Lutzoni F."/>
            <person name="Magnuson J."/>
            <person name="Mondo S."/>
            <person name="Nolan M."/>
            <person name="Ohm R."/>
            <person name="Pangilinan J."/>
            <person name="Park H.-J."/>
            <person name="Ramirez L."/>
            <person name="Alfaro M."/>
            <person name="Sun H."/>
            <person name="Tritt A."/>
            <person name="Yoshinaga Y."/>
            <person name="Zwiers L.-H."/>
            <person name="Turgeon B."/>
            <person name="Goodwin S."/>
            <person name="Spatafora J."/>
            <person name="Crous P."/>
            <person name="Grigoriev I."/>
        </authorList>
    </citation>
    <scope>NUCLEOTIDE SEQUENCE</scope>
    <source>
        <strain evidence="3">CBS 262.69</strain>
    </source>
</reference>
<evidence type="ECO:0000256" key="1">
    <source>
        <dbReference type="SAM" id="MobiDB-lite"/>
    </source>
</evidence>
<dbReference type="PANTHER" id="PTHR23389:SF21">
    <property type="entry name" value="ATPASE FAMILY AAA DOMAIN-CONTAINING PROTEIN 5"/>
    <property type="match status" value="1"/>
</dbReference>
<gene>
    <name evidence="3" type="ORF">EJ06DRAFT_583355</name>
</gene>
<feature type="compositionally biased region" description="Basic and acidic residues" evidence="1">
    <location>
        <begin position="97"/>
        <end position="111"/>
    </location>
</feature>
<feature type="compositionally biased region" description="Basic residues" evidence="1">
    <location>
        <begin position="244"/>
        <end position="253"/>
    </location>
</feature>
<accession>A0A6G1HRS5</accession>
<feature type="compositionally biased region" description="Polar residues" evidence="1">
    <location>
        <begin position="360"/>
        <end position="378"/>
    </location>
</feature>
<dbReference type="GO" id="GO:0005524">
    <property type="term" value="F:ATP binding"/>
    <property type="evidence" value="ECO:0007669"/>
    <property type="project" value="InterPro"/>
</dbReference>
<dbReference type="Gene3D" id="3.40.50.300">
    <property type="entry name" value="P-loop containing nucleotide triphosphate hydrolases"/>
    <property type="match status" value="1"/>
</dbReference>
<dbReference type="CDD" id="cd00009">
    <property type="entry name" value="AAA"/>
    <property type="match status" value="1"/>
</dbReference>
<evidence type="ECO:0000313" key="3">
    <source>
        <dbReference type="EMBL" id="KAF2398702.1"/>
    </source>
</evidence>
<feature type="compositionally biased region" description="Basic residues" evidence="1">
    <location>
        <begin position="328"/>
        <end position="339"/>
    </location>
</feature>
<dbReference type="EMBL" id="ML996699">
    <property type="protein sequence ID" value="KAF2398702.1"/>
    <property type="molecule type" value="Genomic_DNA"/>
</dbReference>